<feature type="transmembrane region" description="Helical" evidence="1">
    <location>
        <begin position="7"/>
        <end position="27"/>
    </location>
</feature>
<evidence type="ECO:0008006" key="4">
    <source>
        <dbReference type="Google" id="ProtNLM"/>
    </source>
</evidence>
<keyword evidence="3" id="KW-1185">Reference proteome</keyword>
<comment type="caution">
    <text evidence="2">The sequence shown here is derived from an EMBL/GenBank/DDBJ whole genome shotgun (WGS) entry which is preliminary data.</text>
</comment>
<proteinExistence type="predicted"/>
<dbReference type="EMBL" id="WABS01000013">
    <property type="protein sequence ID" value="MBI0554535.1"/>
    <property type="molecule type" value="Genomic_DNA"/>
</dbReference>
<keyword evidence="1" id="KW-0812">Transmembrane</keyword>
<sequence>MKMDQQPGNIVTQFFAWLAAIAGALGWTTQDVIYFAFGAIGVIISIVSFIYGRFDANKKRREEEKRTRLLQNYLDEAKSKPVDARPSAVEVVAEALRKVDA</sequence>
<dbReference type="RefSeq" id="WP_198339401.1">
    <property type="nucleotide sequence ID" value="NZ_JBBBPJ010000005.1"/>
</dbReference>
<name>A0ABS0S0J5_PECPM</name>
<reference evidence="3" key="1">
    <citation type="submission" date="2023-07" db="EMBL/GenBank/DDBJ databases">
        <title>Identification of Pectobacterium versatile causing blackleg of potato from New York State with a whole genome sequencing approach.</title>
        <authorList>
            <person name="Ma X."/>
            <person name="Swingle B."/>
        </authorList>
    </citation>
    <scope>NUCLEOTIDE SEQUENCE [LARGE SCALE GENOMIC DNA]</scope>
    <source>
        <strain evidence="3">NY1588A</strain>
    </source>
</reference>
<feature type="transmembrane region" description="Helical" evidence="1">
    <location>
        <begin position="33"/>
        <end position="51"/>
    </location>
</feature>
<protein>
    <recommendedName>
        <fullName evidence="4">Holin</fullName>
    </recommendedName>
</protein>
<organism evidence="2 3">
    <name type="scientific">Pectobacterium parmentieri</name>
    <dbReference type="NCBI Taxonomy" id="1905730"/>
    <lineage>
        <taxon>Bacteria</taxon>
        <taxon>Pseudomonadati</taxon>
        <taxon>Pseudomonadota</taxon>
        <taxon>Gammaproteobacteria</taxon>
        <taxon>Enterobacterales</taxon>
        <taxon>Pectobacteriaceae</taxon>
        <taxon>Pectobacterium</taxon>
    </lineage>
</organism>
<evidence type="ECO:0000256" key="1">
    <source>
        <dbReference type="SAM" id="Phobius"/>
    </source>
</evidence>
<accession>A0ABS0S0J5</accession>
<keyword evidence="1" id="KW-0472">Membrane</keyword>
<keyword evidence="1" id="KW-1133">Transmembrane helix</keyword>
<dbReference type="Proteomes" id="UP001194579">
    <property type="component" value="Unassembled WGS sequence"/>
</dbReference>
<evidence type="ECO:0000313" key="2">
    <source>
        <dbReference type="EMBL" id="MBI0554535.1"/>
    </source>
</evidence>
<evidence type="ECO:0000313" key="3">
    <source>
        <dbReference type="Proteomes" id="UP001194579"/>
    </source>
</evidence>
<gene>
    <name evidence="2" type="ORF">F6Q06_08535</name>
</gene>